<accession>A0A8S5VHI8</accession>
<dbReference type="PROSITE" id="PS51257">
    <property type="entry name" value="PROKAR_LIPOPROTEIN"/>
    <property type="match status" value="1"/>
</dbReference>
<name>A0A8S5VHI8_9CAUD</name>
<evidence type="ECO:0000313" key="1">
    <source>
        <dbReference type="EMBL" id="DAG06172.1"/>
    </source>
</evidence>
<proteinExistence type="predicted"/>
<reference evidence="1" key="1">
    <citation type="journal article" date="2021" name="Proc. Natl. Acad. Sci. U.S.A.">
        <title>A Catalog of Tens of Thousands of Viruses from Human Metagenomes Reveals Hidden Associations with Chronic Diseases.</title>
        <authorList>
            <person name="Tisza M.J."/>
            <person name="Buck C.B."/>
        </authorList>
    </citation>
    <scope>NUCLEOTIDE SEQUENCE</scope>
    <source>
        <strain evidence="1">CtNxi14</strain>
    </source>
</reference>
<organism evidence="1">
    <name type="scientific">Siphoviridae sp. ctNxi14</name>
    <dbReference type="NCBI Taxonomy" id="2825475"/>
    <lineage>
        <taxon>Viruses</taxon>
        <taxon>Duplodnaviria</taxon>
        <taxon>Heunggongvirae</taxon>
        <taxon>Uroviricota</taxon>
        <taxon>Caudoviricetes</taxon>
    </lineage>
</organism>
<protein>
    <recommendedName>
        <fullName evidence="2">Lipoprotein</fullName>
    </recommendedName>
</protein>
<evidence type="ECO:0008006" key="2">
    <source>
        <dbReference type="Google" id="ProtNLM"/>
    </source>
</evidence>
<dbReference type="EMBL" id="BK016266">
    <property type="protein sequence ID" value="DAG06172.1"/>
    <property type="molecule type" value="Genomic_DNA"/>
</dbReference>
<sequence length="80" mass="9021">MRKIWTVCVSALAGIMLMTGCNKQVVDLTYSYSWAQLKMPDGTIVEGKLNSWDDYEGDQLQVKIDGVTYLVHSSNVVLRH</sequence>